<dbReference type="Pfam" id="PF03372">
    <property type="entry name" value="Exo_endo_phos"/>
    <property type="match status" value="1"/>
</dbReference>
<comment type="caution">
    <text evidence="2">The sequence shown here is derived from an EMBL/GenBank/DDBJ whole genome shotgun (WGS) entry which is preliminary data.</text>
</comment>
<dbReference type="EMBL" id="QFQP01000033">
    <property type="protein sequence ID" value="PZR07155.1"/>
    <property type="molecule type" value="Genomic_DNA"/>
</dbReference>
<feature type="domain" description="Endonuclease/exonuclease/phosphatase" evidence="1">
    <location>
        <begin position="6"/>
        <end position="217"/>
    </location>
</feature>
<proteinExistence type="predicted"/>
<evidence type="ECO:0000313" key="2">
    <source>
        <dbReference type="EMBL" id="PZR07155.1"/>
    </source>
</evidence>
<dbReference type="SUPFAM" id="SSF56219">
    <property type="entry name" value="DNase I-like"/>
    <property type="match status" value="1"/>
</dbReference>
<dbReference type="Gene3D" id="3.60.10.10">
    <property type="entry name" value="Endonuclease/exonuclease/phosphatase"/>
    <property type="match status" value="1"/>
</dbReference>
<dbReference type="GO" id="GO:0004519">
    <property type="term" value="F:endonuclease activity"/>
    <property type="evidence" value="ECO:0007669"/>
    <property type="project" value="UniProtKB-KW"/>
</dbReference>
<accession>A0A2W5T6R2</accession>
<dbReference type="InterPro" id="IPR005135">
    <property type="entry name" value="Endo/exonuclease/phosphatase"/>
</dbReference>
<sequence>MKLTIATWNVHEFVGADDRRDDARIADVVKSLDADIVALQEVPLNRDETPPQSLLHMPDLHTVVAAHERWDGVWLGNVILSKLPLKKKRRVDLDFRTHEPRSFIEGIFETGSAPLRVIATHLGLRPAERRFQVKRILESVSDDETSVTVLLGDFNEWFLVGRPLRWLHARFGKAHALRTFPARLPVLALDRVWVHPPRRLMTIGTRSSELIKRASDHLPVVATLDV</sequence>
<dbReference type="GO" id="GO:0016020">
    <property type="term" value="C:membrane"/>
    <property type="evidence" value="ECO:0007669"/>
    <property type="project" value="GOC"/>
</dbReference>
<dbReference type="PANTHER" id="PTHR14859">
    <property type="entry name" value="CALCOFLUOR WHITE HYPERSENSITIVE PROTEIN PRECURSOR"/>
    <property type="match status" value="1"/>
</dbReference>
<protein>
    <submittedName>
        <fullName evidence="2">Endonuclease</fullName>
    </submittedName>
</protein>
<dbReference type="PANTHER" id="PTHR14859:SF1">
    <property type="entry name" value="PGAP2-INTERACTING PROTEIN"/>
    <property type="match status" value="1"/>
</dbReference>
<dbReference type="Proteomes" id="UP000249061">
    <property type="component" value="Unassembled WGS sequence"/>
</dbReference>
<reference evidence="2 3" key="1">
    <citation type="submission" date="2017-08" db="EMBL/GenBank/DDBJ databases">
        <title>Infants hospitalized years apart are colonized by the same room-sourced microbial strains.</title>
        <authorList>
            <person name="Brooks B."/>
            <person name="Olm M.R."/>
            <person name="Firek B.A."/>
            <person name="Baker R."/>
            <person name="Thomas B.C."/>
            <person name="Morowitz M.J."/>
            <person name="Banfield J.F."/>
        </authorList>
    </citation>
    <scope>NUCLEOTIDE SEQUENCE [LARGE SCALE GENOMIC DNA]</scope>
    <source>
        <strain evidence="2">S2_003_000_R2_14</strain>
    </source>
</reference>
<dbReference type="AlphaFoldDB" id="A0A2W5T6R2"/>
<name>A0A2W5T6R2_9BACT</name>
<keyword evidence="2" id="KW-0255">Endonuclease</keyword>
<keyword evidence="2" id="KW-0540">Nuclease</keyword>
<dbReference type="GO" id="GO:0006506">
    <property type="term" value="P:GPI anchor biosynthetic process"/>
    <property type="evidence" value="ECO:0007669"/>
    <property type="project" value="TreeGrafter"/>
</dbReference>
<gene>
    <name evidence="2" type="ORF">DI536_28260</name>
</gene>
<dbReference type="InterPro" id="IPR036691">
    <property type="entry name" value="Endo/exonu/phosph_ase_sf"/>
</dbReference>
<keyword evidence="2" id="KW-0378">Hydrolase</keyword>
<organism evidence="2 3">
    <name type="scientific">Archangium gephyra</name>
    <dbReference type="NCBI Taxonomy" id="48"/>
    <lineage>
        <taxon>Bacteria</taxon>
        <taxon>Pseudomonadati</taxon>
        <taxon>Myxococcota</taxon>
        <taxon>Myxococcia</taxon>
        <taxon>Myxococcales</taxon>
        <taxon>Cystobacterineae</taxon>
        <taxon>Archangiaceae</taxon>
        <taxon>Archangium</taxon>
    </lineage>
</organism>
<dbReference type="InterPro" id="IPR051916">
    <property type="entry name" value="GPI-anchor_lipid_remodeler"/>
</dbReference>
<evidence type="ECO:0000259" key="1">
    <source>
        <dbReference type="Pfam" id="PF03372"/>
    </source>
</evidence>
<evidence type="ECO:0000313" key="3">
    <source>
        <dbReference type="Proteomes" id="UP000249061"/>
    </source>
</evidence>